<gene>
    <name evidence="2" type="ORF">BJ968_003318</name>
</gene>
<keyword evidence="3" id="KW-1185">Reference proteome</keyword>
<evidence type="ECO:0000313" key="3">
    <source>
        <dbReference type="Proteomes" id="UP000521922"/>
    </source>
</evidence>
<dbReference type="SUPFAM" id="SSF52402">
    <property type="entry name" value="Adenine nucleotide alpha hydrolases-like"/>
    <property type="match status" value="1"/>
</dbReference>
<dbReference type="Pfam" id="PF00582">
    <property type="entry name" value="Usp"/>
    <property type="match status" value="1"/>
</dbReference>
<protein>
    <submittedName>
        <fullName evidence="2">Nucleotide-binding universal stress UspA family protein</fullName>
    </submittedName>
</protein>
<comment type="caution">
    <text evidence="2">The sequence shown here is derived from an EMBL/GenBank/DDBJ whole genome shotgun (WGS) entry which is preliminary data.</text>
</comment>
<evidence type="ECO:0000313" key="2">
    <source>
        <dbReference type="EMBL" id="NYD23778.1"/>
    </source>
</evidence>
<sequence length="225" mass="22974">MDLPRPGERPDDRPVVVGFDGSAPARAALRFAARHAVAVRAPLRVVAVARDLADGPSSLTAAERALAAADRLLRASGTLDARAQVRCGPVARGLLEAAAGSRVLVVGRGARPGPVVRDLLAACPVPLALVPVAGARSSAEDVLVPLAGDASDVPVLAEGRDWAVRRGSRLHVVHALRTGPRTPARPGAPGTAADDGACLVVLAHRGDGAEDLLGRQDRPVLLVPG</sequence>
<dbReference type="AlphaFoldDB" id="A0A7Y9DNA4"/>
<organism evidence="2 3">
    <name type="scientific">Kineococcus aurantiacus</name>
    <dbReference type="NCBI Taxonomy" id="37633"/>
    <lineage>
        <taxon>Bacteria</taxon>
        <taxon>Bacillati</taxon>
        <taxon>Actinomycetota</taxon>
        <taxon>Actinomycetes</taxon>
        <taxon>Kineosporiales</taxon>
        <taxon>Kineosporiaceae</taxon>
        <taxon>Kineococcus</taxon>
    </lineage>
</organism>
<dbReference type="InterPro" id="IPR006016">
    <property type="entry name" value="UspA"/>
</dbReference>
<feature type="domain" description="UspA" evidence="1">
    <location>
        <begin position="13"/>
        <end position="100"/>
    </location>
</feature>
<dbReference type="RefSeq" id="WP_179753751.1">
    <property type="nucleotide sequence ID" value="NZ_BAAAGN010000003.1"/>
</dbReference>
<name>A0A7Y9DNA4_9ACTN</name>
<dbReference type="Gene3D" id="3.40.50.12370">
    <property type="match status" value="1"/>
</dbReference>
<reference evidence="2 3" key="1">
    <citation type="submission" date="2020-07" db="EMBL/GenBank/DDBJ databases">
        <title>Sequencing the genomes of 1000 actinobacteria strains.</title>
        <authorList>
            <person name="Klenk H.-P."/>
        </authorList>
    </citation>
    <scope>NUCLEOTIDE SEQUENCE [LARGE SCALE GENOMIC DNA]</scope>
    <source>
        <strain evidence="2 3">DSM 7487</strain>
    </source>
</reference>
<dbReference type="Proteomes" id="UP000521922">
    <property type="component" value="Unassembled WGS sequence"/>
</dbReference>
<evidence type="ECO:0000259" key="1">
    <source>
        <dbReference type="Pfam" id="PF00582"/>
    </source>
</evidence>
<accession>A0A7Y9DNA4</accession>
<proteinExistence type="predicted"/>
<dbReference type="EMBL" id="JACCBB010000001">
    <property type="protein sequence ID" value="NYD23778.1"/>
    <property type="molecule type" value="Genomic_DNA"/>
</dbReference>